<evidence type="ECO:0000313" key="2">
    <source>
        <dbReference type="EMBL" id="HGD13146.1"/>
    </source>
</evidence>
<dbReference type="PANTHER" id="PTHR34512:SF30">
    <property type="entry name" value="OUTER MEMBRANE PROTEIN ASSEMBLY FACTOR BAMB"/>
    <property type="match status" value="1"/>
</dbReference>
<dbReference type="PANTHER" id="PTHR34512">
    <property type="entry name" value="CELL SURFACE PROTEIN"/>
    <property type="match status" value="1"/>
</dbReference>
<dbReference type="Gene3D" id="2.40.10.480">
    <property type="match status" value="1"/>
</dbReference>
<dbReference type="Gene3D" id="2.60.40.10">
    <property type="entry name" value="Immunoglobulins"/>
    <property type="match status" value="1"/>
</dbReference>
<accession>A0A7V3PTC0</accession>
<dbReference type="AlphaFoldDB" id="A0A7V3PTC0"/>
<dbReference type="Gene3D" id="2.40.128.630">
    <property type="match status" value="1"/>
</dbReference>
<dbReference type="EMBL" id="DTMZ01000080">
    <property type="protein sequence ID" value="HGD13146.1"/>
    <property type="molecule type" value="Genomic_DNA"/>
</dbReference>
<reference evidence="2" key="1">
    <citation type="journal article" date="2020" name="mSystems">
        <title>Genome- and Community-Level Interaction Insights into Carbon Utilization and Element Cycling Functions of Hydrothermarchaeota in Hydrothermal Sediment.</title>
        <authorList>
            <person name="Zhou Z."/>
            <person name="Liu Y."/>
            <person name="Xu W."/>
            <person name="Pan J."/>
            <person name="Luo Z.H."/>
            <person name="Li M."/>
        </authorList>
    </citation>
    <scope>NUCLEOTIDE SEQUENCE [LARGE SCALE GENOMIC DNA]</scope>
    <source>
        <strain evidence="2">SpSt-914</strain>
    </source>
</reference>
<dbReference type="InterPro" id="IPR015943">
    <property type="entry name" value="WD40/YVTN_repeat-like_dom_sf"/>
</dbReference>
<dbReference type="InterPro" id="IPR035986">
    <property type="entry name" value="PKD_dom_sf"/>
</dbReference>
<dbReference type="InterPro" id="IPR002372">
    <property type="entry name" value="PQQ_rpt_dom"/>
</dbReference>
<dbReference type="PROSITE" id="PS50093">
    <property type="entry name" value="PKD"/>
    <property type="match status" value="1"/>
</dbReference>
<dbReference type="InterPro" id="IPR000601">
    <property type="entry name" value="PKD_dom"/>
</dbReference>
<dbReference type="InterPro" id="IPR013783">
    <property type="entry name" value="Ig-like_fold"/>
</dbReference>
<protein>
    <recommendedName>
        <fullName evidence="1">PKD domain-containing protein</fullName>
    </recommendedName>
</protein>
<sequence length="457" mass="51139">MFSLLFAIAISLLPPDSLIYPLKVDTSTELELTIFPPAQVNLPIQYRIDWGDGDTLDWTEPLNSRTEMVRYHRYHQPGNYNIRVKVRDKIGMESDWGPARLVEVVPALVKWFAPTLEPVVAAPALDKNGNVYIGDESGTVYSFNSAGELRWTFHTRQPVYAGLSIEQELIYVPSLDSSLYCLDTSGNLRWSVNLNDELWAPPAIGTDRNLYLTSDKGKLISVDPKGKVRWQVQLGDEASSAPTIGPDGNIYVSADSIYSFTPKGKRKWAFGTPDNSYFFAAPVLDQDGLVYAGSFDGFVYCLNREGRMVWRAPVPDEDEIRTEVVFSPDNRLYVGTDGYYLCVKEPNGSFRVVYETNDAICATPAVSVTGTVYFFSDDGVFYAFNKEGRMLFRNEIATGDKDLYYTSSPAIGSDGTVYVGSWDGGLYAFYGDAPPANTPWTQFRGNYQHTGRIYRSK</sequence>
<comment type="caution">
    <text evidence="2">The sequence shown here is derived from an EMBL/GenBank/DDBJ whole genome shotgun (WGS) entry which is preliminary data.</text>
</comment>
<dbReference type="SUPFAM" id="SSF49299">
    <property type="entry name" value="PKD domain"/>
    <property type="match status" value="1"/>
</dbReference>
<organism evidence="2">
    <name type="scientific">candidate division WOR-3 bacterium</name>
    <dbReference type="NCBI Taxonomy" id="2052148"/>
    <lineage>
        <taxon>Bacteria</taxon>
        <taxon>Bacteria division WOR-3</taxon>
    </lineage>
</organism>
<evidence type="ECO:0000259" key="1">
    <source>
        <dbReference type="PROSITE" id="PS50093"/>
    </source>
</evidence>
<gene>
    <name evidence="2" type="ORF">ENX16_03605</name>
</gene>
<proteinExistence type="predicted"/>
<dbReference type="SUPFAM" id="SSF50998">
    <property type="entry name" value="Quinoprotein alcohol dehydrogenase-like"/>
    <property type="match status" value="1"/>
</dbReference>
<feature type="domain" description="PKD" evidence="1">
    <location>
        <begin position="35"/>
        <end position="91"/>
    </location>
</feature>
<dbReference type="Gene3D" id="2.130.10.10">
    <property type="entry name" value="YVTN repeat-like/Quinoprotein amine dehydrogenase"/>
    <property type="match status" value="1"/>
</dbReference>
<dbReference type="InterPro" id="IPR018391">
    <property type="entry name" value="PQQ_b-propeller_rpt"/>
</dbReference>
<dbReference type="SMART" id="SM00564">
    <property type="entry name" value="PQQ"/>
    <property type="match status" value="7"/>
</dbReference>
<dbReference type="SUPFAM" id="SSF63829">
    <property type="entry name" value="Calcium-dependent phosphotriesterase"/>
    <property type="match status" value="1"/>
</dbReference>
<name>A0A7V3PTC0_UNCW3</name>
<dbReference type="Pfam" id="PF13360">
    <property type="entry name" value="PQQ_2"/>
    <property type="match status" value="1"/>
</dbReference>
<dbReference type="InterPro" id="IPR011047">
    <property type="entry name" value="Quinoprotein_ADH-like_sf"/>
</dbReference>